<sequence>MGLPSAARSTMRLRKPNSASPHPGPPLLFSVSAACTVRLQVLVMFPVALTDT</sequence>
<accession>A0A6A6RZ06</accession>
<evidence type="ECO:0000256" key="1">
    <source>
        <dbReference type="SAM" id="MobiDB-lite"/>
    </source>
</evidence>
<keyword evidence="3" id="KW-1185">Reference proteome</keyword>
<protein>
    <submittedName>
        <fullName evidence="2">Uncharacterized protein</fullName>
    </submittedName>
</protein>
<evidence type="ECO:0000313" key="3">
    <source>
        <dbReference type="Proteomes" id="UP000799753"/>
    </source>
</evidence>
<dbReference type="Proteomes" id="UP000799753">
    <property type="component" value="Unassembled WGS sequence"/>
</dbReference>
<dbReference type="EMBL" id="MU006785">
    <property type="protein sequence ID" value="KAF2640445.1"/>
    <property type="molecule type" value="Genomic_DNA"/>
</dbReference>
<reference evidence="2" key="1">
    <citation type="journal article" date="2020" name="Stud. Mycol.">
        <title>101 Dothideomycetes genomes: a test case for predicting lifestyles and emergence of pathogens.</title>
        <authorList>
            <person name="Haridas S."/>
            <person name="Albert R."/>
            <person name="Binder M."/>
            <person name="Bloem J."/>
            <person name="Labutti K."/>
            <person name="Salamov A."/>
            <person name="Andreopoulos B."/>
            <person name="Baker S."/>
            <person name="Barry K."/>
            <person name="Bills G."/>
            <person name="Bluhm B."/>
            <person name="Cannon C."/>
            <person name="Castanera R."/>
            <person name="Culley D."/>
            <person name="Daum C."/>
            <person name="Ezra D."/>
            <person name="Gonzalez J."/>
            <person name="Henrissat B."/>
            <person name="Kuo A."/>
            <person name="Liang C."/>
            <person name="Lipzen A."/>
            <person name="Lutzoni F."/>
            <person name="Magnuson J."/>
            <person name="Mondo S."/>
            <person name="Nolan M."/>
            <person name="Ohm R."/>
            <person name="Pangilinan J."/>
            <person name="Park H.-J."/>
            <person name="Ramirez L."/>
            <person name="Alfaro M."/>
            <person name="Sun H."/>
            <person name="Tritt A."/>
            <person name="Yoshinaga Y."/>
            <person name="Zwiers L.-H."/>
            <person name="Turgeon B."/>
            <person name="Goodwin S."/>
            <person name="Spatafora J."/>
            <person name="Crous P."/>
            <person name="Grigoriev I."/>
        </authorList>
    </citation>
    <scope>NUCLEOTIDE SEQUENCE</scope>
    <source>
        <strain evidence="2">CBS 473.64</strain>
    </source>
</reference>
<organism evidence="2 3">
    <name type="scientific">Massarina eburnea CBS 473.64</name>
    <dbReference type="NCBI Taxonomy" id="1395130"/>
    <lineage>
        <taxon>Eukaryota</taxon>
        <taxon>Fungi</taxon>
        <taxon>Dikarya</taxon>
        <taxon>Ascomycota</taxon>
        <taxon>Pezizomycotina</taxon>
        <taxon>Dothideomycetes</taxon>
        <taxon>Pleosporomycetidae</taxon>
        <taxon>Pleosporales</taxon>
        <taxon>Massarineae</taxon>
        <taxon>Massarinaceae</taxon>
        <taxon>Massarina</taxon>
    </lineage>
</organism>
<feature type="region of interest" description="Disordered" evidence="1">
    <location>
        <begin position="1"/>
        <end position="24"/>
    </location>
</feature>
<dbReference type="AlphaFoldDB" id="A0A6A6RZ06"/>
<evidence type="ECO:0000313" key="2">
    <source>
        <dbReference type="EMBL" id="KAF2640445.1"/>
    </source>
</evidence>
<proteinExistence type="predicted"/>
<gene>
    <name evidence="2" type="ORF">P280DRAFT_470110</name>
</gene>
<name>A0A6A6RZ06_9PLEO</name>